<name>A0A8S5LXK0_9CAUD</name>
<protein>
    <submittedName>
        <fullName evidence="1">Uncharacterized protein</fullName>
    </submittedName>
</protein>
<dbReference type="EMBL" id="BK014762">
    <property type="protein sequence ID" value="DAD74650.1"/>
    <property type="molecule type" value="Genomic_DNA"/>
</dbReference>
<sequence length="39" mass="4616">MIFSQKNRATKEAIFRDKVASFLLPEKNSRQNFIVNSTW</sequence>
<accession>A0A8S5LXK0</accession>
<reference evidence="1" key="1">
    <citation type="journal article" date="2021" name="Proc. Natl. Acad. Sci. U.S.A.">
        <title>A Catalog of Tens of Thousands of Viruses from Human Metagenomes Reveals Hidden Associations with Chronic Diseases.</title>
        <authorList>
            <person name="Tisza M.J."/>
            <person name="Buck C.B."/>
        </authorList>
    </citation>
    <scope>NUCLEOTIDE SEQUENCE</scope>
    <source>
        <strain evidence="1">CtZgq1</strain>
    </source>
</reference>
<organism evidence="1">
    <name type="scientific">Myoviridae sp. ctZgq1</name>
    <dbReference type="NCBI Taxonomy" id="2826666"/>
    <lineage>
        <taxon>Viruses</taxon>
        <taxon>Duplodnaviria</taxon>
        <taxon>Heunggongvirae</taxon>
        <taxon>Uroviricota</taxon>
        <taxon>Caudoviricetes</taxon>
    </lineage>
</organism>
<evidence type="ECO:0000313" key="1">
    <source>
        <dbReference type="EMBL" id="DAD74650.1"/>
    </source>
</evidence>
<proteinExistence type="predicted"/>